<dbReference type="InterPro" id="IPR057657">
    <property type="entry name" value="MAT1_CAK-anch"/>
</dbReference>
<dbReference type="STRING" id="42156.A0A3P6V9X7"/>
<dbReference type="Proteomes" id="UP000277928">
    <property type="component" value="Unassembled WGS sequence"/>
</dbReference>
<dbReference type="Pfam" id="PF25811">
    <property type="entry name" value="CAK-anch_MAT1"/>
    <property type="match status" value="1"/>
</dbReference>
<feature type="region of interest" description="Disordered" evidence="1">
    <location>
        <begin position="1"/>
        <end position="20"/>
    </location>
</feature>
<dbReference type="AlphaFoldDB" id="A0A3P6V9X7"/>
<keyword evidence="4" id="KW-1185">Reference proteome</keyword>
<accession>A0A3P6V9X7</accession>
<gene>
    <name evidence="3" type="ORF">NLS_LOCUS7951</name>
</gene>
<evidence type="ECO:0000313" key="3">
    <source>
        <dbReference type="EMBL" id="VDK87051.1"/>
    </source>
</evidence>
<evidence type="ECO:0000259" key="2">
    <source>
        <dbReference type="Pfam" id="PF25811"/>
    </source>
</evidence>
<proteinExistence type="predicted"/>
<dbReference type="EMBL" id="UYRX01000911">
    <property type="protein sequence ID" value="VDK87051.1"/>
    <property type="molecule type" value="Genomic_DNA"/>
</dbReference>
<feature type="compositionally biased region" description="Basic and acidic residues" evidence="1">
    <location>
        <begin position="1"/>
        <end position="16"/>
    </location>
</feature>
<reference evidence="3 4" key="1">
    <citation type="submission" date="2018-08" db="EMBL/GenBank/DDBJ databases">
        <authorList>
            <person name="Laetsch R D."/>
            <person name="Stevens L."/>
            <person name="Kumar S."/>
            <person name="Blaxter L. M."/>
        </authorList>
    </citation>
    <scope>NUCLEOTIDE SEQUENCE [LARGE SCALE GENOMIC DNA]</scope>
</reference>
<evidence type="ECO:0000256" key="1">
    <source>
        <dbReference type="SAM" id="MobiDB-lite"/>
    </source>
</evidence>
<name>A0A3P6V9X7_LITSI</name>
<sequence length="89" mass="9774">MSKMETEQTEKGKEDVGESSLASVRIGGAPFVYRPPVLPINGPPLPKPEDLSRLGYLQNMPHINEKNGSTPEACCMRALFDARVDLFSL</sequence>
<feature type="domain" description="MAT1 C-terminal CAK anchor" evidence="2">
    <location>
        <begin position="40"/>
        <end position="87"/>
    </location>
</feature>
<dbReference type="OrthoDB" id="5963at2759"/>
<protein>
    <recommendedName>
        <fullName evidence="2">MAT1 C-terminal CAK anchor domain-containing protein</fullName>
    </recommendedName>
</protein>
<evidence type="ECO:0000313" key="4">
    <source>
        <dbReference type="Proteomes" id="UP000277928"/>
    </source>
</evidence>
<organism evidence="3 4">
    <name type="scientific">Litomosoides sigmodontis</name>
    <name type="common">Filarial nematode worm</name>
    <dbReference type="NCBI Taxonomy" id="42156"/>
    <lineage>
        <taxon>Eukaryota</taxon>
        <taxon>Metazoa</taxon>
        <taxon>Ecdysozoa</taxon>
        <taxon>Nematoda</taxon>
        <taxon>Chromadorea</taxon>
        <taxon>Rhabditida</taxon>
        <taxon>Spirurina</taxon>
        <taxon>Spiruromorpha</taxon>
        <taxon>Filarioidea</taxon>
        <taxon>Onchocercidae</taxon>
        <taxon>Litomosoides</taxon>
    </lineage>
</organism>